<feature type="transmembrane region" description="Helical" evidence="7">
    <location>
        <begin position="156"/>
        <end position="174"/>
    </location>
</feature>
<feature type="transmembrane region" description="Helical" evidence="7">
    <location>
        <begin position="235"/>
        <end position="260"/>
    </location>
</feature>
<feature type="transmembrane region" description="Helical" evidence="7">
    <location>
        <begin position="54"/>
        <end position="72"/>
    </location>
</feature>
<dbReference type="PANTHER" id="PTHR11706">
    <property type="entry name" value="SOLUTE CARRIER PROTEIN FAMILY 11 MEMBER"/>
    <property type="match status" value="1"/>
</dbReference>
<dbReference type="GO" id="GO:0015293">
    <property type="term" value="F:symporter activity"/>
    <property type="evidence" value="ECO:0007669"/>
    <property type="project" value="UniProtKB-KW"/>
</dbReference>
<dbReference type="GO" id="GO:0005886">
    <property type="term" value="C:plasma membrane"/>
    <property type="evidence" value="ECO:0007669"/>
    <property type="project" value="TreeGrafter"/>
</dbReference>
<keyword evidence="6 7" id="KW-0472">Membrane</keyword>
<dbReference type="GO" id="GO:0015086">
    <property type="term" value="F:cadmium ion transmembrane transporter activity"/>
    <property type="evidence" value="ECO:0007669"/>
    <property type="project" value="TreeGrafter"/>
</dbReference>
<reference evidence="8 9" key="1">
    <citation type="submission" date="2010-08" db="EMBL/GenBank/DDBJ databases">
        <title>The draft genome of Desulfovibrio fructosovorans JJ.</title>
        <authorList>
            <consortium name="US DOE Joint Genome Institute (JGI-PGF)"/>
            <person name="Lucas S."/>
            <person name="Copeland A."/>
            <person name="Lapidus A."/>
            <person name="Cheng J.-F."/>
            <person name="Bruce D."/>
            <person name="Goodwin L."/>
            <person name="Pitluck S."/>
            <person name="Land M.L."/>
            <person name="Hauser L."/>
            <person name="Chang Y.-J."/>
            <person name="Jeffries C."/>
            <person name="Wall J.D."/>
            <person name="Stahl D.A."/>
            <person name="Arkin A.P."/>
            <person name="Dehal P."/>
            <person name="Stolyar S.M."/>
            <person name="Hazen T.C."/>
            <person name="Woyke T.J."/>
        </authorList>
    </citation>
    <scope>NUCLEOTIDE SEQUENCE [LARGE SCALE GENOMIC DNA]</scope>
    <source>
        <strain evidence="8 9">JJ</strain>
    </source>
</reference>
<dbReference type="STRING" id="596151.DesfrDRAFT_3101"/>
<dbReference type="GO" id="GO:0034755">
    <property type="term" value="P:iron ion transmembrane transport"/>
    <property type="evidence" value="ECO:0007669"/>
    <property type="project" value="TreeGrafter"/>
</dbReference>
<dbReference type="NCBIfam" id="NF037982">
    <property type="entry name" value="Nramp_1"/>
    <property type="match status" value="1"/>
</dbReference>
<evidence type="ECO:0000256" key="2">
    <source>
        <dbReference type="ARBA" id="ARBA00022448"/>
    </source>
</evidence>
<accession>E1JZQ1</accession>
<comment type="caution">
    <text evidence="8">The sequence shown here is derived from an EMBL/GenBank/DDBJ whole genome shotgun (WGS) entry which is preliminary data.</text>
</comment>
<comment type="subcellular location">
    <subcellularLocation>
        <location evidence="1">Membrane</location>
        <topology evidence="1">Multi-pass membrane protein</topology>
    </subcellularLocation>
</comment>
<feature type="transmembrane region" description="Helical" evidence="7">
    <location>
        <begin position="287"/>
        <end position="311"/>
    </location>
</feature>
<evidence type="ECO:0000313" key="8">
    <source>
        <dbReference type="EMBL" id="EFL50186.1"/>
    </source>
</evidence>
<feature type="transmembrane region" description="Helical" evidence="7">
    <location>
        <begin position="92"/>
        <end position="110"/>
    </location>
</feature>
<evidence type="ECO:0000256" key="3">
    <source>
        <dbReference type="ARBA" id="ARBA00022692"/>
    </source>
</evidence>
<protein>
    <submittedName>
        <fullName evidence="8">Natural resistance-associated macrophage protein</fullName>
    </submittedName>
</protein>
<feature type="transmembrane region" description="Helical" evidence="7">
    <location>
        <begin position="391"/>
        <end position="414"/>
    </location>
</feature>
<evidence type="ECO:0000256" key="5">
    <source>
        <dbReference type="ARBA" id="ARBA00022989"/>
    </source>
</evidence>
<dbReference type="RefSeq" id="WP_005995381.1">
    <property type="nucleotide sequence ID" value="NZ_AECZ01000024.1"/>
</dbReference>
<evidence type="ECO:0000256" key="4">
    <source>
        <dbReference type="ARBA" id="ARBA00022847"/>
    </source>
</evidence>
<dbReference type="InterPro" id="IPR001046">
    <property type="entry name" value="NRAMP_fam"/>
</dbReference>
<keyword evidence="9" id="KW-1185">Reference proteome</keyword>
<keyword evidence="3 7" id="KW-0812">Transmembrane</keyword>
<dbReference type="EMBL" id="AECZ01000024">
    <property type="protein sequence ID" value="EFL50186.1"/>
    <property type="molecule type" value="Genomic_DNA"/>
</dbReference>
<evidence type="ECO:0000256" key="7">
    <source>
        <dbReference type="SAM" id="Phobius"/>
    </source>
</evidence>
<dbReference type="Proteomes" id="UP000006250">
    <property type="component" value="Unassembled WGS sequence"/>
</dbReference>
<dbReference type="AlphaFoldDB" id="E1JZQ1"/>
<dbReference type="GO" id="GO:0005384">
    <property type="term" value="F:manganese ion transmembrane transporter activity"/>
    <property type="evidence" value="ECO:0007669"/>
    <property type="project" value="TreeGrafter"/>
</dbReference>
<sequence length="431" mass="45962">MTASDLVSPFKKLSRRNILMFLAILGPGIITANVDNDAGGITTYSLAGAQYGYSLLWMLIPTTISLVVVQEMCARMGAVTGKGLSDLIRESFGLRTTFYIMIALFLTNLGNTISEFAGIAAGMEIFGVSKFVSVPIAAVLVWLLIVKGSYRIVERVFLVACVIYLAYPLAALSADVPWLEVAKASVTPSFRADGGYVAMMIGLVGTTIAPWMQFYQQAAVVEKGITAEKYGYTRLDVIFGCLFAVAVALFIVVACAASIFGQGLPIETAADAAKALEPLVGKYASGLFAVGLINASLFAAGVLPLSTAYYICEAMGWELGIDKDFRKAPEFFWLFTISIVIGALTILLPGMPLLAVMYVSQVINGVVLPFVLILMLLLVNDKRLMGKFVNGPVFNTVAWVTMAGLIGLTALMTLDTIVPGAIASMVKLVTG</sequence>
<feature type="transmembrane region" description="Helical" evidence="7">
    <location>
        <begin position="116"/>
        <end position="144"/>
    </location>
</feature>
<keyword evidence="4" id="KW-0769">Symport</keyword>
<organism evidence="8 9">
    <name type="scientific">Solidesulfovibrio fructosivorans JJ]</name>
    <dbReference type="NCBI Taxonomy" id="596151"/>
    <lineage>
        <taxon>Bacteria</taxon>
        <taxon>Pseudomonadati</taxon>
        <taxon>Thermodesulfobacteriota</taxon>
        <taxon>Desulfovibrionia</taxon>
        <taxon>Desulfovibrionales</taxon>
        <taxon>Desulfovibrionaceae</taxon>
        <taxon>Solidesulfovibrio</taxon>
    </lineage>
</organism>
<evidence type="ECO:0000313" key="9">
    <source>
        <dbReference type="Proteomes" id="UP000006250"/>
    </source>
</evidence>
<dbReference type="OrthoDB" id="9787548at2"/>
<feature type="transmembrane region" description="Helical" evidence="7">
    <location>
        <begin position="194"/>
        <end position="214"/>
    </location>
</feature>
<dbReference type="eggNOG" id="COG1914">
    <property type="taxonomic scope" value="Bacteria"/>
</dbReference>
<keyword evidence="2" id="KW-0813">Transport</keyword>
<name>E1JZQ1_SOLFR</name>
<dbReference type="Pfam" id="PF01566">
    <property type="entry name" value="Nramp"/>
    <property type="match status" value="1"/>
</dbReference>
<keyword evidence="5 7" id="KW-1133">Transmembrane helix</keyword>
<evidence type="ECO:0000256" key="1">
    <source>
        <dbReference type="ARBA" id="ARBA00004141"/>
    </source>
</evidence>
<feature type="transmembrane region" description="Helical" evidence="7">
    <location>
        <begin position="355"/>
        <end position="379"/>
    </location>
</feature>
<dbReference type="PANTHER" id="PTHR11706:SF33">
    <property type="entry name" value="NATURAL RESISTANCE-ASSOCIATED MACROPHAGE PROTEIN 2"/>
    <property type="match status" value="1"/>
</dbReference>
<feature type="transmembrane region" description="Helical" evidence="7">
    <location>
        <begin position="18"/>
        <end position="34"/>
    </location>
</feature>
<evidence type="ECO:0000256" key="6">
    <source>
        <dbReference type="ARBA" id="ARBA00023136"/>
    </source>
</evidence>
<proteinExistence type="predicted"/>
<gene>
    <name evidence="8" type="ORF">DesfrDRAFT_3101</name>
</gene>
<feature type="transmembrane region" description="Helical" evidence="7">
    <location>
        <begin position="331"/>
        <end position="349"/>
    </location>
</feature>